<comment type="caution">
    <text evidence="5">The sequence shown here is derived from an EMBL/GenBank/DDBJ whole genome shotgun (WGS) entry which is preliminary data.</text>
</comment>
<gene>
    <name evidence="5" type="ORF">LCOR_09601.1</name>
</gene>
<dbReference type="Pfam" id="PF24681">
    <property type="entry name" value="Kelch_KLHDC2_KLHL20_DRC7"/>
    <property type="match status" value="1"/>
</dbReference>
<organism evidence="5 6">
    <name type="scientific">Lichtheimia corymbifera JMRC:FSU:9682</name>
    <dbReference type="NCBI Taxonomy" id="1263082"/>
    <lineage>
        <taxon>Eukaryota</taxon>
        <taxon>Fungi</taxon>
        <taxon>Fungi incertae sedis</taxon>
        <taxon>Mucoromycota</taxon>
        <taxon>Mucoromycotina</taxon>
        <taxon>Mucoromycetes</taxon>
        <taxon>Mucorales</taxon>
        <taxon>Lichtheimiaceae</taxon>
        <taxon>Lichtheimia</taxon>
    </lineage>
</organism>
<feature type="region of interest" description="Disordered" evidence="3">
    <location>
        <begin position="636"/>
        <end position="811"/>
    </location>
</feature>
<dbReference type="AlphaFoldDB" id="A0A068SBX6"/>
<feature type="region of interest" description="Disordered" evidence="3">
    <location>
        <begin position="462"/>
        <end position="493"/>
    </location>
</feature>
<feature type="region of interest" description="Disordered" evidence="3">
    <location>
        <begin position="595"/>
        <end position="622"/>
    </location>
</feature>
<evidence type="ECO:0000256" key="1">
    <source>
        <dbReference type="ARBA" id="ARBA00022441"/>
    </source>
</evidence>
<feature type="compositionally biased region" description="Polar residues" evidence="3">
    <location>
        <begin position="729"/>
        <end position="755"/>
    </location>
</feature>
<evidence type="ECO:0000259" key="4">
    <source>
        <dbReference type="SMART" id="SM00225"/>
    </source>
</evidence>
<feature type="domain" description="BTB" evidence="4">
    <location>
        <begin position="428"/>
        <end position="556"/>
    </location>
</feature>
<dbReference type="OrthoDB" id="10001928at2759"/>
<accession>A0A068SBX6</accession>
<dbReference type="Gene3D" id="3.30.710.10">
    <property type="entry name" value="Potassium Channel Kv1.1, Chain A"/>
    <property type="match status" value="1"/>
</dbReference>
<protein>
    <submittedName>
        <fullName evidence="5">Galactose oxidase</fullName>
    </submittedName>
</protein>
<evidence type="ECO:0000313" key="5">
    <source>
        <dbReference type="EMBL" id="CDH58751.1"/>
    </source>
</evidence>
<dbReference type="SMART" id="SM00225">
    <property type="entry name" value="BTB"/>
    <property type="match status" value="1"/>
</dbReference>
<dbReference type="EMBL" id="CBTN010000060">
    <property type="protein sequence ID" value="CDH58751.1"/>
    <property type="molecule type" value="Genomic_DNA"/>
</dbReference>
<reference evidence="5" key="1">
    <citation type="submission" date="2013-08" db="EMBL/GenBank/DDBJ databases">
        <title>Gene expansion shapes genome architecture in the human pathogen Lichtheimia corymbifera: an evolutionary genomics analysis in the ancient terrestrial Mucorales (Mucoromycotina).</title>
        <authorList>
            <person name="Schwartze V.U."/>
            <person name="Winter S."/>
            <person name="Shelest E."/>
            <person name="Marcet-Houben M."/>
            <person name="Horn F."/>
            <person name="Wehner S."/>
            <person name="Hoffmann K."/>
            <person name="Riege K."/>
            <person name="Sammeth M."/>
            <person name="Nowrousian M."/>
            <person name="Valiante V."/>
            <person name="Linde J."/>
            <person name="Jacobsen I.D."/>
            <person name="Marz M."/>
            <person name="Brakhage A.A."/>
            <person name="Gabaldon T."/>
            <person name="Bocker S."/>
            <person name="Voigt K."/>
        </authorList>
    </citation>
    <scope>NUCLEOTIDE SEQUENCE [LARGE SCALE GENOMIC DNA]</scope>
    <source>
        <strain evidence="5">FSU 9682</strain>
    </source>
</reference>
<dbReference type="Proteomes" id="UP000027586">
    <property type="component" value="Unassembled WGS sequence"/>
</dbReference>
<feature type="compositionally biased region" description="Polar residues" evidence="3">
    <location>
        <begin position="477"/>
        <end position="486"/>
    </location>
</feature>
<sequence>MSATLQLQSISGIITQVRETLGEVPPPLIGASSTVVGDKAYVFAGRLVATRKLTNYMYILDLKTLVWTRYVAPFFSDQPPRPRYFHSAVAYNNSIVIFGGIGHVGTSKERLLDDVCVFDIDTMCWKIPDIPPSEFAPQPRYAHLAVVTVQDCMSIVGGQDIDNNYIGDVNVLDLKKLEWRFGKTQEKHVGVYQSVAVATQPNTPLPAMLKESLGEIPSDEAVDTDREPLMDEVNANQRASLMRGRYGQLMQNPEEPNPLYLYTNMNSGRHTKHELLLVLSPASPRTVIEDCSVYMNGSPMPPVLRFPTGHSLGHHLILSGTHLSAHAHEFMIWSLDLGTLTWTRIDTGTRFASGSWNRGVPYENANRMLVFGNPSRKLLDDYNHRIVNFDNVATVDLEAFGVYKMPQATCSSLAQEMGLSLLNEPAFTDFYIITKEHQTIRVNSTVMQQRWPYFADMMKKHHQQEKNKKQQSRQKRVSINGQSRNRGPNIGSPKGSMMFPYPYPVVLGLVQYLYTDNLFTTQQYQPHVLSQLLLLADIYGMKRLQQLATHALHQMLSISTAPLIFETAALSHQTSLQIRALKMMITAKKMLQKQQELKQQEGGGGGGNVPSTTSTTTATASRLRYSSTFNTVNNSRRTSSIAASSESVGGTTTTATNTNTSPSASSFTPPLSSSSYEHSQHLPPPPRSLSSTTRPRVRSYTVPKRGKSTRQKSSPAHLLTVSPPPARPANSTAADNNIRSKSWASSPVTRSSTLSIVDDRNEGEDATTQENSSPSTSNQQPSSRRSKSFKQKSSSFFESLGSRFSISSQHQ</sequence>
<dbReference type="SUPFAM" id="SSF117281">
    <property type="entry name" value="Kelch motif"/>
    <property type="match status" value="1"/>
</dbReference>
<dbReference type="GO" id="GO:0005829">
    <property type="term" value="C:cytosol"/>
    <property type="evidence" value="ECO:0007669"/>
    <property type="project" value="TreeGrafter"/>
</dbReference>
<feature type="compositionally biased region" description="Low complexity" evidence="3">
    <location>
        <begin position="771"/>
        <end position="783"/>
    </location>
</feature>
<dbReference type="PANTHER" id="PTHR43503">
    <property type="entry name" value="MCG48959-RELATED"/>
    <property type="match status" value="1"/>
</dbReference>
<evidence type="ECO:0000313" key="6">
    <source>
        <dbReference type="Proteomes" id="UP000027586"/>
    </source>
</evidence>
<dbReference type="InterPro" id="IPR015915">
    <property type="entry name" value="Kelch-typ_b-propeller"/>
</dbReference>
<proteinExistence type="predicted"/>
<dbReference type="Gene3D" id="2.120.10.80">
    <property type="entry name" value="Kelch-type beta propeller"/>
    <property type="match status" value="1"/>
</dbReference>
<evidence type="ECO:0000256" key="3">
    <source>
        <dbReference type="SAM" id="MobiDB-lite"/>
    </source>
</evidence>
<dbReference type="VEuPathDB" id="FungiDB:LCOR_09601.1"/>
<feature type="compositionally biased region" description="Basic residues" evidence="3">
    <location>
        <begin position="462"/>
        <end position="476"/>
    </location>
</feature>
<dbReference type="SUPFAM" id="SSF54695">
    <property type="entry name" value="POZ domain"/>
    <property type="match status" value="1"/>
</dbReference>
<feature type="compositionally biased region" description="Low complexity" evidence="3">
    <location>
        <begin position="611"/>
        <end position="622"/>
    </location>
</feature>
<dbReference type="GO" id="GO:0045454">
    <property type="term" value="P:cell redox homeostasis"/>
    <property type="evidence" value="ECO:0007669"/>
    <property type="project" value="TreeGrafter"/>
</dbReference>
<name>A0A068SBX6_9FUNG</name>
<dbReference type="InterPro" id="IPR011333">
    <property type="entry name" value="SKP1/BTB/POZ_sf"/>
</dbReference>
<dbReference type="InterPro" id="IPR000210">
    <property type="entry name" value="BTB/POZ_dom"/>
</dbReference>
<feature type="compositionally biased region" description="Polar residues" evidence="3">
    <location>
        <begin position="802"/>
        <end position="811"/>
    </location>
</feature>
<keyword evidence="1" id="KW-0880">Kelch repeat</keyword>
<dbReference type="GO" id="GO:0005739">
    <property type="term" value="C:mitochondrion"/>
    <property type="evidence" value="ECO:0007669"/>
    <property type="project" value="TreeGrafter"/>
</dbReference>
<evidence type="ECO:0000256" key="2">
    <source>
        <dbReference type="ARBA" id="ARBA00022737"/>
    </source>
</evidence>
<dbReference type="STRING" id="1263082.A0A068SBX6"/>
<feature type="compositionally biased region" description="Low complexity" evidence="3">
    <location>
        <begin position="642"/>
        <end position="675"/>
    </location>
</feature>
<keyword evidence="6" id="KW-1185">Reference proteome</keyword>
<keyword evidence="2" id="KW-0677">Repeat</keyword>
<dbReference type="PANTHER" id="PTHR43503:SF2">
    <property type="entry name" value="NEGATIVE REGULATOR OF SPORULATION MDS3-RELATED"/>
    <property type="match status" value="1"/>
</dbReference>